<dbReference type="Gene3D" id="1.20.1290.10">
    <property type="entry name" value="AhpD-like"/>
    <property type="match status" value="1"/>
</dbReference>
<dbReference type="EMBL" id="SNXZ01000006">
    <property type="protein sequence ID" value="TDP94008.1"/>
    <property type="molecule type" value="Genomic_DNA"/>
</dbReference>
<keyword evidence="3" id="KW-1185">Reference proteome</keyword>
<dbReference type="PANTHER" id="PTHR34846">
    <property type="entry name" value="4-CARBOXYMUCONOLACTONE DECARBOXYLASE FAMILY PROTEIN (AFU_ORTHOLOGUE AFUA_6G11590)"/>
    <property type="match status" value="1"/>
</dbReference>
<dbReference type="OrthoDB" id="5185109at2"/>
<comment type="caution">
    <text evidence="2">The sequence shown here is derived from an EMBL/GenBank/DDBJ whole genome shotgun (WGS) entry which is preliminary data.</text>
</comment>
<protein>
    <submittedName>
        <fullName evidence="2">AhpD family alkylhydroperoxidase</fullName>
    </submittedName>
</protein>
<gene>
    <name evidence="2" type="ORF">EV186_106402</name>
</gene>
<dbReference type="NCBIfam" id="TIGR00778">
    <property type="entry name" value="ahpD_dom"/>
    <property type="match status" value="1"/>
</dbReference>
<evidence type="ECO:0000313" key="3">
    <source>
        <dbReference type="Proteomes" id="UP000295444"/>
    </source>
</evidence>
<organism evidence="2 3">
    <name type="scientific">Labedaea rhizosphaerae</name>
    <dbReference type="NCBI Taxonomy" id="598644"/>
    <lineage>
        <taxon>Bacteria</taxon>
        <taxon>Bacillati</taxon>
        <taxon>Actinomycetota</taxon>
        <taxon>Actinomycetes</taxon>
        <taxon>Pseudonocardiales</taxon>
        <taxon>Pseudonocardiaceae</taxon>
        <taxon>Labedaea</taxon>
    </lineage>
</organism>
<dbReference type="GO" id="GO:0051920">
    <property type="term" value="F:peroxiredoxin activity"/>
    <property type="evidence" value="ECO:0007669"/>
    <property type="project" value="InterPro"/>
</dbReference>
<evidence type="ECO:0000313" key="2">
    <source>
        <dbReference type="EMBL" id="TDP94008.1"/>
    </source>
</evidence>
<dbReference type="PANTHER" id="PTHR34846:SF7">
    <property type="entry name" value="BLL7811 PROTEIN"/>
    <property type="match status" value="1"/>
</dbReference>
<dbReference type="InterPro" id="IPR004675">
    <property type="entry name" value="AhpD_core"/>
</dbReference>
<sequence length="150" mass="16458">MTARMKNPLMVLPEAMKATIALAMTAENGSVPKSTLNLVVLRASQINGCGVCVDMHAKDMRKEGEPDERIFGVAGWRDTPYYSDAERAALELTEYVTRIADKSDPVPDAIWAKAEEHYDEKGLSSLLVAIGAINVFNRINATTRQLAGKY</sequence>
<dbReference type="InterPro" id="IPR029032">
    <property type="entry name" value="AhpD-like"/>
</dbReference>
<dbReference type="Pfam" id="PF02627">
    <property type="entry name" value="CMD"/>
    <property type="match status" value="1"/>
</dbReference>
<evidence type="ECO:0000259" key="1">
    <source>
        <dbReference type="Pfam" id="PF02627"/>
    </source>
</evidence>
<keyword evidence="2" id="KW-0560">Oxidoreductase</keyword>
<keyword evidence="2" id="KW-0575">Peroxidase</keyword>
<reference evidence="2 3" key="1">
    <citation type="submission" date="2019-03" db="EMBL/GenBank/DDBJ databases">
        <title>Genomic Encyclopedia of Type Strains, Phase IV (KMG-IV): sequencing the most valuable type-strain genomes for metagenomic binning, comparative biology and taxonomic classification.</title>
        <authorList>
            <person name="Goeker M."/>
        </authorList>
    </citation>
    <scope>NUCLEOTIDE SEQUENCE [LARGE SCALE GENOMIC DNA]</scope>
    <source>
        <strain evidence="2 3">DSM 45361</strain>
    </source>
</reference>
<dbReference type="AlphaFoldDB" id="A0A4V3CYG0"/>
<feature type="domain" description="Carboxymuconolactone decarboxylase-like" evidence="1">
    <location>
        <begin position="13"/>
        <end position="94"/>
    </location>
</feature>
<name>A0A4V3CYG0_LABRH</name>
<dbReference type="Proteomes" id="UP000295444">
    <property type="component" value="Unassembled WGS sequence"/>
</dbReference>
<accession>A0A4V3CYG0</accession>
<dbReference type="SUPFAM" id="SSF69118">
    <property type="entry name" value="AhpD-like"/>
    <property type="match status" value="1"/>
</dbReference>
<dbReference type="InterPro" id="IPR003779">
    <property type="entry name" value="CMD-like"/>
</dbReference>
<proteinExistence type="predicted"/>